<protein>
    <recommendedName>
        <fullName evidence="6">F-box associated beta-propeller type 3 domain-containing protein</fullName>
    </recommendedName>
</protein>
<dbReference type="Pfam" id="PF05132">
    <property type="entry name" value="RNA_pol_Rpc4"/>
    <property type="match status" value="1"/>
</dbReference>
<dbReference type="GO" id="GO:0003677">
    <property type="term" value="F:DNA binding"/>
    <property type="evidence" value="ECO:0007669"/>
    <property type="project" value="InterPro"/>
</dbReference>
<proteinExistence type="predicted"/>
<dbReference type="PANTHER" id="PTHR13408">
    <property type="entry name" value="DNA-DIRECTED RNA POLYMERASE III"/>
    <property type="match status" value="1"/>
</dbReference>
<dbReference type="InterPro" id="IPR036047">
    <property type="entry name" value="F-box-like_dom_sf"/>
</dbReference>
<dbReference type="EMBL" id="JACXVP010000009">
    <property type="protein sequence ID" value="KAG5583966.1"/>
    <property type="molecule type" value="Genomic_DNA"/>
</dbReference>
<dbReference type="GO" id="GO:0042797">
    <property type="term" value="P:tRNA transcription by RNA polymerase III"/>
    <property type="evidence" value="ECO:0007669"/>
    <property type="project" value="TreeGrafter"/>
</dbReference>
<keyword evidence="8" id="KW-1185">Reference proteome</keyword>
<accession>A0A9J5X9L3</accession>
<dbReference type="InterPro" id="IPR007811">
    <property type="entry name" value="RPC4"/>
</dbReference>
<evidence type="ECO:0000259" key="6">
    <source>
        <dbReference type="Pfam" id="PF08268"/>
    </source>
</evidence>
<evidence type="ECO:0000256" key="5">
    <source>
        <dbReference type="SAM" id="MobiDB-lite"/>
    </source>
</evidence>
<dbReference type="PANTHER" id="PTHR13408:SF0">
    <property type="entry name" value="DNA-DIRECTED RNA POLYMERASE III SUBUNIT RPC4"/>
    <property type="match status" value="1"/>
</dbReference>
<dbReference type="InterPro" id="IPR013187">
    <property type="entry name" value="F-box-assoc_dom_typ3"/>
</dbReference>
<dbReference type="InterPro" id="IPR017451">
    <property type="entry name" value="F-box-assoc_interact_dom"/>
</dbReference>
<evidence type="ECO:0000256" key="2">
    <source>
        <dbReference type="ARBA" id="ARBA00022478"/>
    </source>
</evidence>
<comment type="subcellular location">
    <subcellularLocation>
        <location evidence="1">Nucleus</location>
    </subcellularLocation>
</comment>
<comment type="caution">
    <text evidence="7">The sequence shown here is derived from an EMBL/GenBank/DDBJ whole genome shotgun (WGS) entry which is preliminary data.</text>
</comment>
<dbReference type="AlphaFoldDB" id="A0A9J5X9L3"/>
<keyword evidence="3" id="KW-0804">Transcription</keyword>
<dbReference type="OrthoDB" id="591557at2759"/>
<feature type="compositionally biased region" description="Basic and acidic residues" evidence="5">
    <location>
        <begin position="75"/>
        <end position="85"/>
    </location>
</feature>
<keyword evidence="2" id="KW-0240">DNA-directed RNA polymerase</keyword>
<dbReference type="GO" id="GO:0005666">
    <property type="term" value="C:RNA polymerase III complex"/>
    <property type="evidence" value="ECO:0007669"/>
    <property type="project" value="InterPro"/>
</dbReference>
<evidence type="ECO:0000256" key="1">
    <source>
        <dbReference type="ARBA" id="ARBA00004123"/>
    </source>
</evidence>
<organism evidence="7 8">
    <name type="scientific">Solanum commersonii</name>
    <name type="common">Commerson's wild potato</name>
    <name type="synonym">Commerson's nightshade</name>
    <dbReference type="NCBI Taxonomy" id="4109"/>
    <lineage>
        <taxon>Eukaryota</taxon>
        <taxon>Viridiplantae</taxon>
        <taxon>Streptophyta</taxon>
        <taxon>Embryophyta</taxon>
        <taxon>Tracheophyta</taxon>
        <taxon>Spermatophyta</taxon>
        <taxon>Magnoliopsida</taxon>
        <taxon>eudicotyledons</taxon>
        <taxon>Gunneridae</taxon>
        <taxon>Pentapetalae</taxon>
        <taxon>asterids</taxon>
        <taxon>lamiids</taxon>
        <taxon>Solanales</taxon>
        <taxon>Solanaceae</taxon>
        <taxon>Solanoideae</taxon>
        <taxon>Solaneae</taxon>
        <taxon>Solanum</taxon>
    </lineage>
</organism>
<name>A0A9J5X9L3_SOLCO</name>
<evidence type="ECO:0000313" key="8">
    <source>
        <dbReference type="Proteomes" id="UP000824120"/>
    </source>
</evidence>
<dbReference type="Proteomes" id="UP000824120">
    <property type="component" value="Chromosome 9"/>
</dbReference>
<feature type="region of interest" description="Disordered" evidence="5">
    <location>
        <begin position="56"/>
        <end position="85"/>
    </location>
</feature>
<dbReference type="NCBIfam" id="TIGR01640">
    <property type="entry name" value="F_box_assoc_1"/>
    <property type="match status" value="1"/>
</dbReference>
<sequence>MIWPWKNPDGVDLGDIVPPDKYDENTINCAAELGENDKPQMIMFQLPHHLLKQQKDDNVTASNSGIPTNAKGKGKGKEKTLADDQEEAGRRRCKLFVYKSGNVKIKIGDDIWDVSPGVNRRFCQDVVAINTGDKYCARLGKVDKNAVPKRSKPKQCKQSNENSSNGIPILPVELIIEILLRLPVKSLLKFRLLLRFIQPHHHLMDCSISSLLYDSDPKTFQLDYPMQNPCKSVMILDSVNGLICLSIDKDLILWNPSIRKFKKFHDPQSGRYFLHGFGYDQLHDDYNLMLISKEDEHSYNGWNITSIDVTDGKWGKVEKPFYGEGDFDLTPCVGVFKSDLSILCNNQSLQTDVWIMKEYEIKES</sequence>
<reference evidence="7 8" key="1">
    <citation type="submission" date="2020-09" db="EMBL/GenBank/DDBJ databases">
        <title>De no assembly of potato wild relative species, Solanum commersonii.</title>
        <authorList>
            <person name="Cho K."/>
        </authorList>
    </citation>
    <scope>NUCLEOTIDE SEQUENCE [LARGE SCALE GENOMIC DNA]</scope>
    <source>
        <strain evidence="7">LZ3.2</strain>
        <tissue evidence="7">Leaf</tissue>
    </source>
</reference>
<keyword evidence="4" id="KW-0539">Nucleus</keyword>
<dbReference type="SUPFAM" id="SSF81383">
    <property type="entry name" value="F-box domain"/>
    <property type="match status" value="1"/>
</dbReference>
<feature type="domain" description="F-box associated beta-propeller type 3" evidence="6">
    <location>
        <begin position="216"/>
        <end position="321"/>
    </location>
</feature>
<dbReference type="Pfam" id="PF08268">
    <property type="entry name" value="FBA_3"/>
    <property type="match status" value="1"/>
</dbReference>
<evidence type="ECO:0000256" key="3">
    <source>
        <dbReference type="ARBA" id="ARBA00023163"/>
    </source>
</evidence>
<evidence type="ECO:0000256" key="4">
    <source>
        <dbReference type="ARBA" id="ARBA00023242"/>
    </source>
</evidence>
<gene>
    <name evidence="7" type="ORF">H5410_044400</name>
</gene>
<evidence type="ECO:0000313" key="7">
    <source>
        <dbReference type="EMBL" id="KAG5583966.1"/>
    </source>
</evidence>